<proteinExistence type="predicted"/>
<evidence type="ECO:0000256" key="4">
    <source>
        <dbReference type="ARBA" id="ARBA00023033"/>
    </source>
</evidence>
<name>A0AAD7XQB1_9FUNG</name>
<evidence type="ECO:0000256" key="2">
    <source>
        <dbReference type="ARBA" id="ARBA00023002"/>
    </source>
</evidence>
<keyword evidence="4" id="KW-0503">Monooxygenase</keyword>
<dbReference type="GO" id="GO:0004497">
    <property type="term" value="F:monooxygenase activity"/>
    <property type="evidence" value="ECO:0007669"/>
    <property type="project" value="UniProtKB-KW"/>
</dbReference>
<accession>A0AAD7XQB1</accession>
<dbReference type="GO" id="GO:0016705">
    <property type="term" value="F:oxidoreductase activity, acting on paired donors, with incorporation or reduction of molecular oxygen"/>
    <property type="evidence" value="ECO:0007669"/>
    <property type="project" value="InterPro"/>
</dbReference>
<dbReference type="InterPro" id="IPR001128">
    <property type="entry name" value="Cyt_P450"/>
</dbReference>
<feature type="region of interest" description="Disordered" evidence="6">
    <location>
        <begin position="250"/>
        <end position="270"/>
    </location>
</feature>
<sequence length="481" mass="55180">MWKDRYDDGKSKAPWPPSPIRQPLFWNSYDRFKRESYHLFSAMGQQLGDVFSIKLMQRRIIVLNHANAVRKALVEHQQENSSKPKYSHMESFEHLMTEQGKTVFTAQFSPYWSRLRKAIHRVLGSKASISAFDRAFDSLAERFAILDGIIDTDELRDLVNLLAMEAAITLVIGEKIQQNEQQQVPIATLKDLIDICEQGQLLQSRKWYYRYGAFLSIARIIGITSKQRDALRIRNRAIDILLSLDGSDDKSVTNSLRHLQPSKQDPEPEQLTPEEIAINQLHLLMHGYQHLSSALFTAIQRIASLGLSFQDELRHGGVPLMNAFIAESLRYNPPTRLYSHTARTDHEIHFDNGGTFRMDEDTDIVVNLDTIHFDPQAYPYPENFNPQRFIFPPDHQNPSILDKDKLTMPVRDHLAFGVGRRACQGSRATQRIMTVVLSSLIRRYNLEGGNVNETIDHSSAVWSWTGRSETKGAPIKFIARR</sequence>
<dbReference type="RefSeq" id="XP_058337643.1">
    <property type="nucleotide sequence ID" value="XM_058491575.1"/>
</dbReference>
<organism evidence="7 8">
    <name type="scientific">Lichtheimia ornata</name>
    <dbReference type="NCBI Taxonomy" id="688661"/>
    <lineage>
        <taxon>Eukaryota</taxon>
        <taxon>Fungi</taxon>
        <taxon>Fungi incertae sedis</taxon>
        <taxon>Mucoromycota</taxon>
        <taxon>Mucoromycotina</taxon>
        <taxon>Mucoromycetes</taxon>
        <taxon>Mucorales</taxon>
        <taxon>Lichtheimiaceae</taxon>
        <taxon>Lichtheimia</taxon>
    </lineage>
</organism>
<dbReference type="Gene3D" id="1.10.630.10">
    <property type="entry name" value="Cytochrome P450"/>
    <property type="match status" value="1"/>
</dbReference>
<dbReference type="CDD" id="cd00302">
    <property type="entry name" value="cytochrome_P450"/>
    <property type="match status" value="1"/>
</dbReference>
<gene>
    <name evidence="7" type="ORF">O0I10_011611</name>
</gene>
<evidence type="ECO:0000256" key="6">
    <source>
        <dbReference type="SAM" id="MobiDB-lite"/>
    </source>
</evidence>
<keyword evidence="1 5" id="KW-0479">Metal-binding</keyword>
<feature type="compositionally biased region" description="Polar residues" evidence="6">
    <location>
        <begin position="252"/>
        <end position="263"/>
    </location>
</feature>
<comment type="caution">
    <text evidence="7">The sequence shown here is derived from an EMBL/GenBank/DDBJ whole genome shotgun (WGS) entry which is preliminary data.</text>
</comment>
<dbReference type="InterPro" id="IPR002401">
    <property type="entry name" value="Cyt_P450_E_grp-I"/>
</dbReference>
<evidence type="ECO:0000313" key="7">
    <source>
        <dbReference type="EMBL" id="KAJ8652729.1"/>
    </source>
</evidence>
<evidence type="ECO:0000313" key="8">
    <source>
        <dbReference type="Proteomes" id="UP001234581"/>
    </source>
</evidence>
<comment type="cofactor">
    <cofactor evidence="5">
        <name>heme</name>
        <dbReference type="ChEBI" id="CHEBI:30413"/>
    </cofactor>
</comment>
<keyword evidence="8" id="KW-1185">Reference proteome</keyword>
<dbReference type="PRINTS" id="PR00463">
    <property type="entry name" value="EP450I"/>
</dbReference>
<dbReference type="PANTHER" id="PTHR46300">
    <property type="entry name" value="P450, PUTATIVE (EUROFUNG)-RELATED-RELATED"/>
    <property type="match status" value="1"/>
</dbReference>
<evidence type="ECO:0000256" key="1">
    <source>
        <dbReference type="ARBA" id="ARBA00022723"/>
    </source>
</evidence>
<evidence type="ECO:0008006" key="9">
    <source>
        <dbReference type="Google" id="ProtNLM"/>
    </source>
</evidence>
<keyword evidence="2" id="KW-0560">Oxidoreductase</keyword>
<dbReference type="PANTHER" id="PTHR46300:SF2">
    <property type="entry name" value="CYTOCHROME P450 MONOOXYGENASE ALNH-RELATED"/>
    <property type="match status" value="1"/>
</dbReference>
<dbReference type="EMBL" id="JARTCD010000095">
    <property type="protein sequence ID" value="KAJ8652729.1"/>
    <property type="molecule type" value="Genomic_DNA"/>
</dbReference>
<dbReference type="InterPro" id="IPR050364">
    <property type="entry name" value="Cytochrome_P450_fung"/>
</dbReference>
<evidence type="ECO:0000256" key="3">
    <source>
        <dbReference type="ARBA" id="ARBA00023004"/>
    </source>
</evidence>
<evidence type="ECO:0000256" key="5">
    <source>
        <dbReference type="PIRSR" id="PIRSR602401-1"/>
    </source>
</evidence>
<dbReference type="GeneID" id="83219011"/>
<dbReference type="Pfam" id="PF00067">
    <property type="entry name" value="p450"/>
    <property type="match status" value="2"/>
</dbReference>
<dbReference type="Proteomes" id="UP001234581">
    <property type="component" value="Unassembled WGS sequence"/>
</dbReference>
<dbReference type="InterPro" id="IPR036396">
    <property type="entry name" value="Cyt_P450_sf"/>
</dbReference>
<keyword evidence="5" id="KW-0349">Heme</keyword>
<keyword evidence="3 5" id="KW-0408">Iron</keyword>
<dbReference type="GO" id="GO:0005506">
    <property type="term" value="F:iron ion binding"/>
    <property type="evidence" value="ECO:0007669"/>
    <property type="project" value="InterPro"/>
</dbReference>
<protein>
    <recommendedName>
        <fullName evidence="9">Cytochrome p450</fullName>
    </recommendedName>
</protein>
<dbReference type="AlphaFoldDB" id="A0AAD7XQB1"/>
<reference evidence="7 8" key="1">
    <citation type="submission" date="2023-03" db="EMBL/GenBank/DDBJ databases">
        <title>Genome sequence of Lichtheimia ornata CBS 291.66.</title>
        <authorList>
            <person name="Mohabir J.T."/>
            <person name="Shea T.P."/>
            <person name="Kurbessoian T."/>
            <person name="Berby B."/>
            <person name="Fontaine J."/>
            <person name="Livny J."/>
            <person name="Gnirke A."/>
            <person name="Stajich J.E."/>
            <person name="Cuomo C.A."/>
        </authorList>
    </citation>
    <scope>NUCLEOTIDE SEQUENCE [LARGE SCALE GENOMIC DNA]</scope>
    <source>
        <strain evidence="7">CBS 291.66</strain>
    </source>
</reference>
<dbReference type="SUPFAM" id="SSF48264">
    <property type="entry name" value="Cytochrome P450"/>
    <property type="match status" value="1"/>
</dbReference>
<dbReference type="GO" id="GO:0020037">
    <property type="term" value="F:heme binding"/>
    <property type="evidence" value="ECO:0007669"/>
    <property type="project" value="InterPro"/>
</dbReference>
<feature type="binding site" description="axial binding residue" evidence="5">
    <location>
        <position position="423"/>
    </location>
    <ligand>
        <name>heme</name>
        <dbReference type="ChEBI" id="CHEBI:30413"/>
    </ligand>
    <ligandPart>
        <name>Fe</name>
        <dbReference type="ChEBI" id="CHEBI:18248"/>
    </ligandPart>
</feature>